<dbReference type="Pfam" id="PF09796">
    <property type="entry name" value="QCR10"/>
    <property type="match status" value="1"/>
</dbReference>
<feature type="transmembrane region" description="Helical" evidence="7">
    <location>
        <begin position="964"/>
        <end position="981"/>
    </location>
</feature>
<keyword evidence="10" id="KW-0413">Isomerase</keyword>
<keyword evidence="5 7" id="KW-0472">Membrane</keyword>
<dbReference type="CDD" id="cd02961">
    <property type="entry name" value="PDI_a_family"/>
    <property type="match status" value="2"/>
</dbReference>
<dbReference type="GO" id="GO:0006122">
    <property type="term" value="P:mitochondrial electron transport, ubiquinol to cytochrome c"/>
    <property type="evidence" value="ECO:0007669"/>
    <property type="project" value="InterPro"/>
</dbReference>
<dbReference type="PANTHER" id="PTHR45649:SF29">
    <property type="entry name" value="AMINO ACID TRANSPORTER (EUROFUNG)"/>
    <property type="match status" value="1"/>
</dbReference>
<evidence type="ECO:0000313" key="10">
    <source>
        <dbReference type="EMBL" id="PIG80119.1"/>
    </source>
</evidence>
<feature type="transmembrane region" description="Helical" evidence="7">
    <location>
        <begin position="1104"/>
        <end position="1124"/>
    </location>
</feature>
<keyword evidence="3 7" id="KW-0812">Transmembrane</keyword>
<evidence type="ECO:0000256" key="8">
    <source>
        <dbReference type="SAM" id="SignalP"/>
    </source>
</evidence>
<name>A0A2G7FHZ5_9EURO</name>
<dbReference type="GO" id="GO:0016020">
    <property type="term" value="C:membrane"/>
    <property type="evidence" value="ECO:0007669"/>
    <property type="project" value="UniProtKB-SubCell"/>
</dbReference>
<dbReference type="STRING" id="656916.A0A2G7FHZ5"/>
<dbReference type="InterPro" id="IPR013766">
    <property type="entry name" value="Thioredoxin_domain"/>
</dbReference>
<protein>
    <submittedName>
        <fullName evidence="10">Disulfide isomerase</fullName>
    </submittedName>
</protein>
<dbReference type="Pfam" id="PF00085">
    <property type="entry name" value="Thioredoxin"/>
    <property type="match status" value="2"/>
</dbReference>
<comment type="caution">
    <text evidence="10">The sequence shown here is derived from an EMBL/GenBank/DDBJ whole genome shotgun (WGS) entry which is preliminary data.</text>
</comment>
<keyword evidence="4 7" id="KW-1133">Transmembrane helix</keyword>
<evidence type="ECO:0000256" key="2">
    <source>
        <dbReference type="ARBA" id="ARBA00022448"/>
    </source>
</evidence>
<dbReference type="GO" id="GO:0022857">
    <property type="term" value="F:transmembrane transporter activity"/>
    <property type="evidence" value="ECO:0007669"/>
    <property type="project" value="InterPro"/>
</dbReference>
<evidence type="ECO:0000256" key="4">
    <source>
        <dbReference type="ARBA" id="ARBA00022989"/>
    </source>
</evidence>
<dbReference type="GO" id="GO:0016853">
    <property type="term" value="F:isomerase activity"/>
    <property type="evidence" value="ECO:0007669"/>
    <property type="project" value="UniProtKB-KW"/>
</dbReference>
<dbReference type="Gene3D" id="1.20.1740.10">
    <property type="entry name" value="Amino acid/polyamine transporter I"/>
    <property type="match status" value="1"/>
</dbReference>
<dbReference type="InterPro" id="IPR019182">
    <property type="entry name" value="Cytochrome_b-c1_su10_fun"/>
</dbReference>
<comment type="subcellular location">
    <subcellularLocation>
        <location evidence="1">Membrane</location>
        <topology evidence="1">Multi-pass membrane protein</topology>
    </subcellularLocation>
</comment>
<feature type="transmembrane region" description="Helical" evidence="7">
    <location>
        <begin position="1051"/>
        <end position="1074"/>
    </location>
</feature>
<dbReference type="InterPro" id="IPR036249">
    <property type="entry name" value="Thioredoxin-like_sf"/>
</dbReference>
<feature type="transmembrane region" description="Helical" evidence="7">
    <location>
        <begin position="1002"/>
        <end position="1025"/>
    </location>
</feature>
<evidence type="ECO:0000256" key="1">
    <source>
        <dbReference type="ARBA" id="ARBA00004141"/>
    </source>
</evidence>
<dbReference type="PANTHER" id="PTHR45649">
    <property type="entry name" value="AMINO-ACID PERMEASE BAT1"/>
    <property type="match status" value="1"/>
</dbReference>
<evidence type="ECO:0000313" key="11">
    <source>
        <dbReference type="Proteomes" id="UP000231358"/>
    </source>
</evidence>
<feature type="signal peptide" evidence="8">
    <location>
        <begin position="1"/>
        <end position="20"/>
    </location>
</feature>
<feature type="domain" description="Thioredoxin" evidence="9">
    <location>
        <begin position="36"/>
        <end position="185"/>
    </location>
</feature>
<keyword evidence="2" id="KW-0813">Transport</keyword>
<feature type="transmembrane region" description="Helical" evidence="7">
    <location>
        <begin position="1201"/>
        <end position="1222"/>
    </location>
</feature>
<dbReference type="SUPFAM" id="SSF52833">
    <property type="entry name" value="Thioredoxin-like"/>
    <property type="match status" value="3"/>
</dbReference>
<feature type="compositionally biased region" description="Basic and acidic residues" evidence="6">
    <location>
        <begin position="207"/>
        <end position="235"/>
    </location>
</feature>
<accession>A0A2G7FHZ5</accession>
<keyword evidence="11" id="KW-1185">Reference proteome</keyword>
<dbReference type="AlphaFoldDB" id="A0A2G7FHZ5"/>
<feature type="transmembrane region" description="Helical" evidence="7">
    <location>
        <begin position="917"/>
        <end position="937"/>
    </location>
</feature>
<feature type="chain" id="PRO_5013620618" evidence="8">
    <location>
        <begin position="21"/>
        <end position="1271"/>
    </location>
</feature>
<feature type="region of interest" description="Disordered" evidence="6">
    <location>
        <begin position="187"/>
        <end position="267"/>
    </location>
</feature>
<dbReference type="Proteomes" id="UP000231358">
    <property type="component" value="Unassembled WGS sequence"/>
</dbReference>
<dbReference type="GO" id="GO:0005739">
    <property type="term" value="C:mitochondrion"/>
    <property type="evidence" value="ECO:0007669"/>
    <property type="project" value="GOC"/>
</dbReference>
<keyword evidence="8" id="KW-0732">Signal</keyword>
<proteinExistence type="predicted"/>
<dbReference type="PROSITE" id="PS51352">
    <property type="entry name" value="THIOREDOXIN_2"/>
    <property type="match status" value="2"/>
</dbReference>
<reference evidence="10 11" key="1">
    <citation type="submission" date="2017-05" db="EMBL/GenBank/DDBJ databases">
        <title>Genome sequence for an aflatoxigenic pathogen of Argentinian peanut, Aspergillus arachidicola.</title>
        <authorList>
            <person name="Moore G."/>
            <person name="Beltz S.B."/>
            <person name="Mack B.M."/>
        </authorList>
    </citation>
    <scope>NUCLEOTIDE SEQUENCE [LARGE SCALE GENOMIC DNA]</scope>
    <source>
        <strain evidence="10 11">CBS 117610</strain>
    </source>
</reference>
<evidence type="ECO:0000256" key="3">
    <source>
        <dbReference type="ARBA" id="ARBA00022692"/>
    </source>
</evidence>
<dbReference type="Pfam" id="PF13520">
    <property type="entry name" value="AA_permease_2"/>
    <property type="match status" value="1"/>
</dbReference>
<feature type="transmembrane region" description="Helical" evidence="7">
    <location>
        <begin position="887"/>
        <end position="905"/>
    </location>
</feature>
<dbReference type="InterPro" id="IPR002293">
    <property type="entry name" value="AA/rel_permease1"/>
</dbReference>
<organism evidence="10 11">
    <name type="scientific">Aspergillus arachidicola</name>
    <dbReference type="NCBI Taxonomy" id="656916"/>
    <lineage>
        <taxon>Eukaryota</taxon>
        <taxon>Fungi</taxon>
        <taxon>Dikarya</taxon>
        <taxon>Ascomycota</taxon>
        <taxon>Pezizomycotina</taxon>
        <taxon>Eurotiomycetes</taxon>
        <taxon>Eurotiomycetidae</taxon>
        <taxon>Eurotiales</taxon>
        <taxon>Aspergillaceae</taxon>
        <taxon>Aspergillus</taxon>
        <taxon>Aspergillus subgen. Circumdati</taxon>
    </lineage>
</organism>
<sequence>MRASLLACSLLTLFSIPTLASPSDKVLESRDGRLVKRADDPVDPGTLSTTFNGIEVPPMKDLTPDNFEETIKDGYWFIKQFSPACPHCQKIAPAWQTLYEYYYTSDPLASSSSKPSDTKSLNSFHGFYNFHFASLNCQAYGDFCKKLDVKYFPQFSLYHNGERVEEFTGKKSMEGLSEYVEDKLESIKPGSRPAKGVNLPKPGAKGVDTKAEPEVPAAKDKDPEAGAKAGEKHNEQVSAEDASSEKASTLKTKTKPKGGPANPQGISVPLTAESFQKLVTTTQDPWFIKFYAPWCHHCQALAPNWAQMAREMQNVLNIGEVNCDAEPRLCKDAHVSAFPTMYFFRGGERVEYNGLRGLGDLVNYAKKAVDVGLGVQDVDATSFKELEEKEEVIFLYFYDHATTSEDFEALERLTLSLIGHGRLVKTNSAALAERFKISTWPRLLVVRDGRANYYTPIAPKDMRDFRQILGWMRTVWLPIVPELTASNAREIMDGRYVVLGILSRGRSDEFLQSKRELKSAALEWMDKQVQLFQLERAELRDAKQLRIEEADDRNDQRALRAAKNMRITIREDDKKQVGFAWVDGDFWERWLRNTYGIDVANGERVIINDHDNRRYWDSSSSGSPILASRTSILETIPLVIANSPKLTPKSTVGTFESVFFFARSFIVNHPILFVLILIFSVVGATLLARARGRRAGRGGILGVTNGSNGFFHLDGKEGPTSKFIDKMFSQTLRRAAAQTAGAYRSPFAPKYTTPLNFHGVTVSAATKYAQIAATFGASAGVFALFFFGEVPRVRNDILRQLLSSTSTSTAPLPPRTTPFKLLRRMGYAGTAGMVWGWIIAMVFIQCVAMSMAELCSAMPTSSTVGGFFAGCDDPGCSVDTNPDYVPTSWQTFLLTTLIMILHAAISSMPTKWVAQFNSWGSTFNMFALIAVIIAIPAGTKNEPKFTPSKEVWGTITNLTDFPDGVAVLMTFVGVIWTMSGYDSPFHLSEECSNANIASPRAIVMTSGVGGLMGWFLQLVVAYTVLDIEAIIDSDLGQPWASYLLQVMPQKAALGILALTIICGFSMGQGCMVAASRVTYAYARDDCFPLSRIWKKVDSRTKTPVNAVIINAILGILMCLLILAGDVAIGALFSIGAIAQFVAFAIPICIRVFFVGNRFRRGPWHLGPFGPYIGATGVLFVLLMVPILCLPSVTGDDLTPDLMNWTCLVWGAPMLMVTIWWVVDAHKWFKGPKVNVEHAIHPVEEGRPVVVDVGFDGGEEEYTSGRLDRSQG</sequence>
<evidence type="ECO:0000259" key="9">
    <source>
        <dbReference type="PROSITE" id="PS51352"/>
    </source>
</evidence>
<feature type="transmembrane region" description="Helical" evidence="7">
    <location>
        <begin position="670"/>
        <end position="688"/>
    </location>
</feature>
<evidence type="ECO:0000256" key="7">
    <source>
        <dbReference type="SAM" id="Phobius"/>
    </source>
</evidence>
<feature type="transmembrane region" description="Helical" evidence="7">
    <location>
        <begin position="825"/>
        <end position="852"/>
    </location>
</feature>
<feature type="transmembrane region" description="Helical" evidence="7">
    <location>
        <begin position="1165"/>
        <end position="1189"/>
    </location>
</feature>
<dbReference type="EMBL" id="NEXV01000633">
    <property type="protein sequence ID" value="PIG80119.1"/>
    <property type="molecule type" value="Genomic_DNA"/>
</dbReference>
<feature type="transmembrane region" description="Helical" evidence="7">
    <location>
        <begin position="1130"/>
        <end position="1153"/>
    </location>
</feature>
<gene>
    <name evidence="10" type="ORF">AARAC_011357</name>
</gene>
<feature type="domain" description="Thioredoxin" evidence="9">
    <location>
        <begin position="256"/>
        <end position="419"/>
    </location>
</feature>
<evidence type="ECO:0000256" key="5">
    <source>
        <dbReference type="ARBA" id="ARBA00023136"/>
    </source>
</evidence>
<dbReference type="Gene3D" id="3.40.30.10">
    <property type="entry name" value="Glutaredoxin"/>
    <property type="match status" value="2"/>
</dbReference>
<evidence type="ECO:0000256" key="6">
    <source>
        <dbReference type="SAM" id="MobiDB-lite"/>
    </source>
</evidence>